<evidence type="ECO:0000256" key="1">
    <source>
        <dbReference type="ARBA" id="ARBA00015681"/>
    </source>
</evidence>
<keyword evidence="3" id="KW-1185">Reference proteome</keyword>
<dbReference type="Pfam" id="PF00543">
    <property type="entry name" value="P-II"/>
    <property type="match status" value="1"/>
</dbReference>
<dbReference type="SUPFAM" id="SSF54913">
    <property type="entry name" value="GlnB-like"/>
    <property type="match status" value="1"/>
</dbReference>
<evidence type="ECO:0000313" key="3">
    <source>
        <dbReference type="Proteomes" id="UP000199412"/>
    </source>
</evidence>
<gene>
    <name evidence="2" type="ORF">SAMN05421720_11935</name>
</gene>
<dbReference type="GO" id="GO:0006808">
    <property type="term" value="P:regulation of nitrogen utilization"/>
    <property type="evidence" value="ECO:0007669"/>
    <property type="project" value="InterPro"/>
</dbReference>
<dbReference type="Gene3D" id="3.30.70.120">
    <property type="match status" value="1"/>
</dbReference>
<name>A0A1G7HBH8_9PROT</name>
<proteinExistence type="predicted"/>
<accession>A0A1G7HBH8</accession>
<dbReference type="AlphaFoldDB" id="A0A1G7HBH8"/>
<sequence length="102" mass="11508">MLTHTVKKVEMFIEKPQLKQVVQLIQECGAKRYTVIPTLEGRGLDGAWQDDMPVDAQHMVQVVVLTRPKKAEALLEGLAPILESWPGVVCVSDIQVIRLERF</sequence>
<dbReference type="GO" id="GO:0030234">
    <property type="term" value="F:enzyme regulator activity"/>
    <property type="evidence" value="ECO:0007669"/>
    <property type="project" value="InterPro"/>
</dbReference>
<dbReference type="OrthoDB" id="7595716at2"/>
<dbReference type="STRING" id="69960.SAMN05421720_11935"/>
<protein>
    <recommendedName>
        <fullName evidence="1">Nitrogen regulatory protein P-II</fullName>
    </recommendedName>
</protein>
<dbReference type="Proteomes" id="UP000199412">
    <property type="component" value="Unassembled WGS sequence"/>
</dbReference>
<reference evidence="2 3" key="1">
    <citation type="submission" date="2016-10" db="EMBL/GenBank/DDBJ databases">
        <authorList>
            <person name="de Groot N.N."/>
        </authorList>
    </citation>
    <scope>NUCLEOTIDE SEQUENCE [LARGE SCALE GENOMIC DNA]</scope>
    <source>
        <strain evidence="2 3">ATCC 700224</strain>
    </source>
</reference>
<dbReference type="InterPro" id="IPR011322">
    <property type="entry name" value="N-reg_PII-like_a/b"/>
</dbReference>
<dbReference type="InterPro" id="IPR015867">
    <property type="entry name" value="N-reg_PII/ATP_PRibTrfase_C"/>
</dbReference>
<dbReference type="EMBL" id="FNAP01000019">
    <property type="protein sequence ID" value="SDE97800.1"/>
    <property type="molecule type" value="Genomic_DNA"/>
</dbReference>
<evidence type="ECO:0000313" key="2">
    <source>
        <dbReference type="EMBL" id="SDE97800.1"/>
    </source>
</evidence>
<dbReference type="RefSeq" id="WP_092787949.1">
    <property type="nucleotide sequence ID" value="NZ_FNAP01000019.1"/>
</dbReference>
<dbReference type="InterPro" id="IPR002187">
    <property type="entry name" value="N-reg_PII"/>
</dbReference>
<organism evidence="2 3">
    <name type="scientific">Rhodospira trueperi</name>
    <dbReference type="NCBI Taxonomy" id="69960"/>
    <lineage>
        <taxon>Bacteria</taxon>
        <taxon>Pseudomonadati</taxon>
        <taxon>Pseudomonadota</taxon>
        <taxon>Alphaproteobacteria</taxon>
        <taxon>Rhodospirillales</taxon>
        <taxon>Rhodospirillaceae</taxon>
        <taxon>Rhodospira</taxon>
    </lineage>
</organism>